<feature type="signal peptide" evidence="1">
    <location>
        <begin position="1"/>
        <end position="28"/>
    </location>
</feature>
<dbReference type="AlphaFoldDB" id="H2ZG42"/>
<evidence type="ECO:0000256" key="1">
    <source>
        <dbReference type="SAM" id="SignalP"/>
    </source>
</evidence>
<proteinExistence type="predicted"/>
<reference evidence="2" key="3">
    <citation type="submission" date="2025-09" db="UniProtKB">
        <authorList>
            <consortium name="Ensembl"/>
        </authorList>
    </citation>
    <scope>IDENTIFICATION</scope>
</reference>
<name>H2ZG42_CIOSA</name>
<dbReference type="Ensembl" id="ENSCSAVT00000016739.1">
    <property type="protein sequence ID" value="ENSCSAVP00000016558.1"/>
    <property type="gene ID" value="ENSCSAVG00000009736.1"/>
</dbReference>
<keyword evidence="1" id="KW-0732">Signal</keyword>
<keyword evidence="3" id="KW-1185">Reference proteome</keyword>
<feature type="chain" id="PRO_5003578963" evidence="1">
    <location>
        <begin position="29"/>
        <end position="96"/>
    </location>
</feature>
<evidence type="ECO:0000313" key="2">
    <source>
        <dbReference type="Ensembl" id="ENSCSAVP00000016558.1"/>
    </source>
</evidence>
<evidence type="ECO:0000313" key="3">
    <source>
        <dbReference type="Proteomes" id="UP000007875"/>
    </source>
</evidence>
<reference evidence="3" key="1">
    <citation type="submission" date="2003-08" db="EMBL/GenBank/DDBJ databases">
        <authorList>
            <person name="Birren B."/>
            <person name="Nusbaum C."/>
            <person name="Abebe A."/>
            <person name="Abouelleil A."/>
            <person name="Adekoya E."/>
            <person name="Ait-zahra M."/>
            <person name="Allen N."/>
            <person name="Allen T."/>
            <person name="An P."/>
            <person name="Anderson M."/>
            <person name="Anderson S."/>
            <person name="Arachchi H."/>
            <person name="Armbruster J."/>
            <person name="Bachantsang P."/>
            <person name="Baldwin J."/>
            <person name="Barry A."/>
            <person name="Bayul T."/>
            <person name="Blitshsteyn B."/>
            <person name="Bloom T."/>
            <person name="Blye J."/>
            <person name="Boguslavskiy L."/>
            <person name="Borowsky M."/>
            <person name="Boukhgalter B."/>
            <person name="Brunache A."/>
            <person name="Butler J."/>
            <person name="Calixte N."/>
            <person name="Calvo S."/>
            <person name="Camarata J."/>
            <person name="Campo K."/>
            <person name="Chang J."/>
            <person name="Cheshatsang Y."/>
            <person name="Citroen M."/>
            <person name="Collymore A."/>
            <person name="Considine T."/>
            <person name="Cook A."/>
            <person name="Cooke P."/>
            <person name="Corum B."/>
            <person name="Cuomo C."/>
            <person name="David R."/>
            <person name="Dawoe T."/>
            <person name="Degray S."/>
            <person name="Dodge S."/>
            <person name="Dooley K."/>
            <person name="Dorje P."/>
            <person name="Dorjee K."/>
            <person name="Dorris L."/>
            <person name="Duffey N."/>
            <person name="Dupes A."/>
            <person name="Elkins T."/>
            <person name="Engels R."/>
            <person name="Erickson J."/>
            <person name="Farina A."/>
            <person name="Faro S."/>
            <person name="Ferreira P."/>
            <person name="Fischer H."/>
            <person name="Fitzgerald M."/>
            <person name="Foley K."/>
            <person name="Gage D."/>
            <person name="Galagan J."/>
            <person name="Gearin G."/>
            <person name="Gnerre S."/>
            <person name="Gnirke A."/>
            <person name="Goyette A."/>
            <person name="Graham J."/>
            <person name="Grandbois E."/>
            <person name="Gyaltsen K."/>
            <person name="Hafez N."/>
            <person name="Hagopian D."/>
            <person name="Hagos B."/>
            <person name="Hall J."/>
            <person name="Hatcher B."/>
            <person name="Heller A."/>
            <person name="Higgins H."/>
            <person name="Honan T."/>
            <person name="Horn A."/>
            <person name="Houde N."/>
            <person name="Hughes L."/>
            <person name="Hulme W."/>
            <person name="Husby E."/>
            <person name="Iliev I."/>
            <person name="Jaffe D."/>
            <person name="Jones C."/>
            <person name="Kamal M."/>
            <person name="Kamat A."/>
            <person name="Kamvysselis M."/>
            <person name="Karlsson E."/>
            <person name="Kells C."/>
            <person name="Kieu A."/>
            <person name="Kisner P."/>
            <person name="Kodira C."/>
            <person name="Kulbokas E."/>
            <person name="Labutti K."/>
            <person name="Lama D."/>
            <person name="Landers T."/>
            <person name="Leger J."/>
            <person name="Levine S."/>
            <person name="Lewis D."/>
            <person name="Lewis T."/>
            <person name="Lindblad-toh K."/>
            <person name="Liu X."/>
            <person name="Lokyitsang T."/>
            <person name="Lokyitsang Y."/>
            <person name="Lucien O."/>
            <person name="Lui A."/>
            <person name="Ma L.J."/>
            <person name="Mabbitt R."/>
            <person name="Macdonald J."/>
            <person name="Maclean C."/>
            <person name="Major J."/>
            <person name="Manning J."/>
            <person name="Marabella R."/>
            <person name="Maru K."/>
            <person name="Matthews C."/>
            <person name="Mauceli E."/>
            <person name="Mccarthy M."/>
            <person name="Mcdonough S."/>
            <person name="Mcghee T."/>
            <person name="Meldrim J."/>
            <person name="Meneus L."/>
            <person name="Mesirov J."/>
            <person name="Mihalev A."/>
            <person name="Mihova T."/>
            <person name="Mikkelsen T."/>
            <person name="Mlenga V."/>
            <person name="Moru K."/>
            <person name="Mozes J."/>
            <person name="Mulrain L."/>
            <person name="Munson G."/>
            <person name="Naylor J."/>
            <person name="Newes C."/>
            <person name="Nguyen C."/>
            <person name="Nguyen N."/>
            <person name="Nguyen T."/>
            <person name="Nicol R."/>
            <person name="Nielsen C."/>
            <person name="Nizzari M."/>
            <person name="Norbu C."/>
            <person name="Norbu N."/>
            <person name="O'donnell P."/>
            <person name="Okoawo O."/>
            <person name="O'leary S."/>
            <person name="Omotosho B."/>
            <person name="O'neill K."/>
            <person name="Osman S."/>
            <person name="Parker S."/>
            <person name="Perrin D."/>
            <person name="Phunkhang P."/>
            <person name="Piqani B."/>
            <person name="Purcell S."/>
            <person name="Rachupka T."/>
            <person name="Ramasamy U."/>
            <person name="Rameau R."/>
            <person name="Ray V."/>
            <person name="Raymond C."/>
            <person name="Retta R."/>
            <person name="Richardson S."/>
            <person name="Rise C."/>
            <person name="Rodriguez J."/>
            <person name="Rogers J."/>
            <person name="Rogov P."/>
            <person name="Rutman M."/>
            <person name="Schupbach R."/>
            <person name="Seaman C."/>
            <person name="Settipalli S."/>
            <person name="Sharpe T."/>
            <person name="Sheridan J."/>
            <person name="Sherpa N."/>
            <person name="Shi J."/>
            <person name="Smirnov S."/>
            <person name="Smith C."/>
            <person name="Sougnez C."/>
            <person name="Spencer B."/>
            <person name="Stalker J."/>
            <person name="Stange-thomann N."/>
            <person name="Stavropoulos S."/>
            <person name="Stetson K."/>
            <person name="Stone C."/>
            <person name="Stone S."/>
            <person name="Stubbs M."/>
            <person name="Talamas J."/>
            <person name="Tchuinga P."/>
            <person name="Tenzing P."/>
            <person name="Tesfaye S."/>
            <person name="Theodore J."/>
            <person name="Thoulutsang Y."/>
            <person name="Topham K."/>
            <person name="Towey S."/>
            <person name="Tsamla T."/>
            <person name="Tsomo N."/>
            <person name="Vallee D."/>
            <person name="Vassiliev H."/>
            <person name="Venkataraman V."/>
            <person name="Vinson J."/>
            <person name="Vo A."/>
            <person name="Wade C."/>
            <person name="Wang S."/>
            <person name="Wangchuk T."/>
            <person name="Wangdi T."/>
            <person name="Whittaker C."/>
            <person name="Wilkinson J."/>
            <person name="Wu Y."/>
            <person name="Wyman D."/>
            <person name="Yadav S."/>
            <person name="Yang S."/>
            <person name="Yang X."/>
            <person name="Yeager S."/>
            <person name="Yee E."/>
            <person name="Young G."/>
            <person name="Zainoun J."/>
            <person name="Zembeck L."/>
            <person name="Zimmer A."/>
            <person name="Zody M."/>
            <person name="Lander E."/>
        </authorList>
    </citation>
    <scope>NUCLEOTIDE SEQUENCE [LARGE SCALE GENOMIC DNA]</scope>
</reference>
<organism evidence="2 3">
    <name type="scientific">Ciona savignyi</name>
    <name type="common">Pacific transparent sea squirt</name>
    <dbReference type="NCBI Taxonomy" id="51511"/>
    <lineage>
        <taxon>Eukaryota</taxon>
        <taxon>Metazoa</taxon>
        <taxon>Chordata</taxon>
        <taxon>Tunicata</taxon>
        <taxon>Ascidiacea</taxon>
        <taxon>Phlebobranchia</taxon>
        <taxon>Cionidae</taxon>
        <taxon>Ciona</taxon>
    </lineage>
</organism>
<protein>
    <submittedName>
        <fullName evidence="2">Uncharacterized protein</fullName>
    </submittedName>
</protein>
<dbReference type="HOGENOM" id="CLU_2364893_0_0_1"/>
<reference evidence="2" key="2">
    <citation type="submission" date="2025-08" db="UniProtKB">
        <authorList>
            <consortium name="Ensembl"/>
        </authorList>
    </citation>
    <scope>IDENTIFICATION</scope>
</reference>
<dbReference type="Proteomes" id="UP000007875">
    <property type="component" value="Unassembled WGS sequence"/>
</dbReference>
<sequence length="96" mass="11108">MEQLPTEFHSTLSALLLLFTNPGSECHAESMYYSMHGFHRNNSHLSDEETMIVNEGRSGLDQLWEMYQDKSIWKTEKVLKNGDTVYSSQNEKYGKS</sequence>
<accession>H2ZG42</accession>
<dbReference type="InParanoid" id="H2ZG42"/>